<comment type="caution">
    <text evidence="3">The sequence shown here is derived from an EMBL/GenBank/DDBJ whole genome shotgun (WGS) entry which is preliminary data.</text>
</comment>
<organism evidence="3 4">
    <name type="scientific">Coemansia guatemalensis</name>
    <dbReference type="NCBI Taxonomy" id="2761395"/>
    <lineage>
        <taxon>Eukaryota</taxon>
        <taxon>Fungi</taxon>
        <taxon>Fungi incertae sedis</taxon>
        <taxon>Zoopagomycota</taxon>
        <taxon>Kickxellomycotina</taxon>
        <taxon>Kickxellomycetes</taxon>
        <taxon>Kickxellales</taxon>
        <taxon>Kickxellaceae</taxon>
        <taxon>Coemansia</taxon>
    </lineage>
</organism>
<dbReference type="InterPro" id="IPR043519">
    <property type="entry name" value="NT_sf"/>
</dbReference>
<feature type="region of interest" description="Disordered" evidence="2">
    <location>
        <begin position="1"/>
        <end position="84"/>
    </location>
</feature>
<dbReference type="SUPFAM" id="SSF81301">
    <property type="entry name" value="Nucleotidyltransferase"/>
    <property type="match status" value="1"/>
</dbReference>
<evidence type="ECO:0000256" key="1">
    <source>
        <dbReference type="ARBA" id="ARBA00010574"/>
    </source>
</evidence>
<gene>
    <name evidence="3" type="ORF">H4R20_004067</name>
</gene>
<dbReference type="OrthoDB" id="21330at2759"/>
<protein>
    <recommendedName>
        <fullName evidence="5">DUF143-domain-containing protein</fullName>
    </recommendedName>
</protein>
<accession>A0A9W8HYC2</accession>
<evidence type="ECO:0008006" key="5">
    <source>
        <dbReference type="Google" id="ProtNLM"/>
    </source>
</evidence>
<feature type="region of interest" description="Disordered" evidence="2">
    <location>
        <begin position="222"/>
        <end position="260"/>
    </location>
</feature>
<dbReference type="GO" id="GO:0017148">
    <property type="term" value="P:negative regulation of translation"/>
    <property type="evidence" value="ECO:0007669"/>
    <property type="project" value="TreeGrafter"/>
</dbReference>
<dbReference type="GO" id="GO:0090071">
    <property type="term" value="P:negative regulation of ribosome biogenesis"/>
    <property type="evidence" value="ECO:0007669"/>
    <property type="project" value="TreeGrafter"/>
</dbReference>
<comment type="similarity">
    <text evidence="1">Belongs to the Iojap/RsfS family.</text>
</comment>
<dbReference type="Proteomes" id="UP001140094">
    <property type="component" value="Unassembled WGS sequence"/>
</dbReference>
<dbReference type="AlphaFoldDB" id="A0A9W8HYC2"/>
<evidence type="ECO:0000256" key="2">
    <source>
        <dbReference type="SAM" id="MobiDB-lite"/>
    </source>
</evidence>
<evidence type="ECO:0000313" key="4">
    <source>
        <dbReference type="Proteomes" id="UP001140094"/>
    </source>
</evidence>
<evidence type="ECO:0000313" key="3">
    <source>
        <dbReference type="EMBL" id="KAJ2800433.1"/>
    </source>
</evidence>
<dbReference type="GO" id="GO:0043023">
    <property type="term" value="F:ribosomal large subunit binding"/>
    <property type="evidence" value="ECO:0007669"/>
    <property type="project" value="TreeGrafter"/>
</dbReference>
<keyword evidence="4" id="KW-1185">Reference proteome</keyword>
<name>A0A9W8HYC2_9FUNG</name>
<reference evidence="3" key="1">
    <citation type="submission" date="2022-07" db="EMBL/GenBank/DDBJ databases">
        <title>Phylogenomic reconstructions and comparative analyses of Kickxellomycotina fungi.</title>
        <authorList>
            <person name="Reynolds N.K."/>
            <person name="Stajich J.E."/>
            <person name="Barry K."/>
            <person name="Grigoriev I.V."/>
            <person name="Crous P."/>
            <person name="Smith M.E."/>
        </authorList>
    </citation>
    <scope>NUCLEOTIDE SEQUENCE</scope>
    <source>
        <strain evidence="3">NRRL 1565</strain>
    </source>
</reference>
<dbReference type="PANTHER" id="PTHR21043">
    <property type="entry name" value="IOJAP SUPERFAMILY ORTHOLOG"/>
    <property type="match status" value="1"/>
</dbReference>
<dbReference type="NCBIfam" id="TIGR00090">
    <property type="entry name" value="rsfS_iojap_ybeB"/>
    <property type="match status" value="1"/>
</dbReference>
<feature type="compositionally biased region" description="Basic and acidic residues" evidence="2">
    <location>
        <begin position="18"/>
        <end position="33"/>
    </location>
</feature>
<feature type="compositionally biased region" description="Basic and acidic residues" evidence="2">
    <location>
        <begin position="249"/>
        <end position="260"/>
    </location>
</feature>
<dbReference type="Pfam" id="PF02410">
    <property type="entry name" value="RsfS"/>
    <property type="match status" value="1"/>
</dbReference>
<dbReference type="Gene3D" id="3.30.460.10">
    <property type="entry name" value="Beta Polymerase, domain 2"/>
    <property type="match status" value="1"/>
</dbReference>
<dbReference type="PANTHER" id="PTHR21043:SF0">
    <property type="entry name" value="MITOCHONDRIAL ASSEMBLY OF RIBOSOMAL LARGE SUBUNIT PROTEIN 1"/>
    <property type="match status" value="1"/>
</dbReference>
<feature type="non-terminal residue" evidence="3">
    <location>
        <position position="1"/>
    </location>
</feature>
<dbReference type="EMBL" id="JANBUO010000986">
    <property type="protein sequence ID" value="KAJ2800433.1"/>
    <property type="molecule type" value="Genomic_DNA"/>
</dbReference>
<feature type="compositionally biased region" description="Polar residues" evidence="2">
    <location>
        <begin position="1"/>
        <end position="10"/>
    </location>
</feature>
<dbReference type="InterPro" id="IPR004394">
    <property type="entry name" value="Iojap/RsfS/C7orf30"/>
</dbReference>
<dbReference type="HAMAP" id="MF_01477">
    <property type="entry name" value="Iojap_RsfS"/>
    <property type="match status" value="1"/>
</dbReference>
<proteinExistence type="inferred from homology"/>
<sequence length="260" mass="29966">KERQRQQAQDDLSEEAEEFKRERDDRLTKHDSEAEADDELAPEIERLDPQSIPGLYPEFDVEEQDDKHDDSWYVDSSYEQPAPTKDKLPLWQRRASENLGDGVSESIDVTNGSIFDLCNATLREDADVSVVDVAELCEWTSKMIVAQAKSVRHMRAMSERLLKTIKERHRRTGVSTDIRVDGRESDDWIVVDMGKFIIHIMTPEAYSTYDLEALWNSRRIEEEEEGMEADTQAATSNTTEAEELPSVADDERKTEDDEHR</sequence>